<dbReference type="Proteomes" id="UP001632037">
    <property type="component" value="Unassembled WGS sequence"/>
</dbReference>
<dbReference type="GO" id="GO:0005737">
    <property type="term" value="C:cytoplasm"/>
    <property type="evidence" value="ECO:0007669"/>
    <property type="project" value="UniProtKB-SubCell"/>
</dbReference>
<evidence type="ECO:0000313" key="6">
    <source>
        <dbReference type="Proteomes" id="UP001632037"/>
    </source>
</evidence>
<keyword evidence="3" id="KW-0175">Coiled coil</keyword>
<name>A0ABD3FHE1_9STRA</name>
<organism evidence="5 6">
    <name type="scientific">Phytophthora oleae</name>
    <dbReference type="NCBI Taxonomy" id="2107226"/>
    <lineage>
        <taxon>Eukaryota</taxon>
        <taxon>Sar</taxon>
        <taxon>Stramenopiles</taxon>
        <taxon>Oomycota</taxon>
        <taxon>Peronosporomycetes</taxon>
        <taxon>Peronosporales</taxon>
        <taxon>Peronosporaceae</taxon>
        <taxon>Phytophthora</taxon>
    </lineage>
</organism>
<sequence>MQTARVEGEDGGGMPYRALRDQEAEYSRLQQENFNHKMRIDFLEEQLIHVNNGEKVFGSADLQTEVIQLRIKLEECNQQLAKQDVSMVRATQAIQEEAKVVAQRRAHQAQELQLALGLEKERVEKLRKQVEYGQENYMRDMNIAEITKQRYQQICEYQKKENDKFREELVHVRRMMKSKDELVETLRAKVASISQCKEQQAKKHTATLSRLCDECSRVRAKEERTRAIWHAAYTKLEMNWIARNKELMEEIRSLKR</sequence>
<dbReference type="AlphaFoldDB" id="A0ABD3FHE1"/>
<evidence type="ECO:0000256" key="3">
    <source>
        <dbReference type="SAM" id="Coils"/>
    </source>
</evidence>
<dbReference type="InterPro" id="IPR012943">
    <property type="entry name" value="Cnn_1N"/>
</dbReference>
<keyword evidence="2" id="KW-0963">Cytoplasm</keyword>
<keyword evidence="6" id="KW-1185">Reference proteome</keyword>
<gene>
    <name evidence="5" type="ORF">V7S43_009265</name>
</gene>
<dbReference type="EMBL" id="JBIMZQ010000019">
    <property type="protein sequence ID" value="KAL3665841.1"/>
    <property type="molecule type" value="Genomic_DNA"/>
</dbReference>
<comment type="caution">
    <text evidence="5">The sequence shown here is derived from an EMBL/GenBank/DDBJ whole genome shotgun (WGS) entry which is preliminary data.</text>
</comment>
<feature type="domain" description="Centrosomin N-terminal motif 1" evidence="4">
    <location>
        <begin position="19"/>
        <end position="94"/>
    </location>
</feature>
<comment type="subcellular location">
    <subcellularLocation>
        <location evidence="1">Cytoplasm</location>
    </subcellularLocation>
</comment>
<evidence type="ECO:0000256" key="2">
    <source>
        <dbReference type="ARBA" id="ARBA00022490"/>
    </source>
</evidence>
<evidence type="ECO:0000259" key="4">
    <source>
        <dbReference type="Pfam" id="PF07989"/>
    </source>
</evidence>
<reference evidence="5 6" key="1">
    <citation type="submission" date="2024-09" db="EMBL/GenBank/DDBJ databases">
        <title>Genome sequencing and assembly of Phytophthora oleae, isolate VK10A, causative agent of rot of olive drupes.</title>
        <authorList>
            <person name="Conti Taguali S."/>
            <person name="Riolo M."/>
            <person name="La Spada F."/>
            <person name="Cacciola S.O."/>
            <person name="Dionisio G."/>
        </authorList>
    </citation>
    <scope>NUCLEOTIDE SEQUENCE [LARGE SCALE GENOMIC DNA]</scope>
    <source>
        <strain evidence="5 6">VK10A</strain>
    </source>
</reference>
<proteinExistence type="predicted"/>
<evidence type="ECO:0000313" key="5">
    <source>
        <dbReference type="EMBL" id="KAL3665841.1"/>
    </source>
</evidence>
<protein>
    <recommendedName>
        <fullName evidence="4">Centrosomin N-terminal motif 1 domain-containing protein</fullName>
    </recommendedName>
</protein>
<dbReference type="Pfam" id="PF07989">
    <property type="entry name" value="Cnn_1N"/>
    <property type="match status" value="1"/>
</dbReference>
<feature type="coiled-coil region" evidence="3">
    <location>
        <begin position="19"/>
        <end position="79"/>
    </location>
</feature>
<evidence type="ECO:0000256" key="1">
    <source>
        <dbReference type="ARBA" id="ARBA00004496"/>
    </source>
</evidence>
<accession>A0ABD3FHE1</accession>